<dbReference type="SMART" id="SM00860">
    <property type="entry name" value="SMI1_KNR4"/>
    <property type="match status" value="1"/>
</dbReference>
<dbReference type="InterPro" id="IPR018958">
    <property type="entry name" value="Knr4/Smi1-like_dom"/>
</dbReference>
<dbReference type="AlphaFoldDB" id="A0AAE3KJ95"/>
<dbReference type="PANTHER" id="PTHR47432">
    <property type="entry name" value="CELL WALL ASSEMBLY REGULATOR SMI1"/>
    <property type="match status" value="1"/>
</dbReference>
<evidence type="ECO:0000313" key="3">
    <source>
        <dbReference type="EMBL" id="MCP2170031.1"/>
    </source>
</evidence>
<dbReference type="SUPFAM" id="SSF52058">
    <property type="entry name" value="L domain-like"/>
    <property type="match status" value="1"/>
</dbReference>
<reference evidence="3" key="1">
    <citation type="submission" date="2022-06" db="EMBL/GenBank/DDBJ databases">
        <title>Genomic Encyclopedia of Archaeal and Bacterial Type Strains, Phase II (KMG-II): from individual species to whole genera.</title>
        <authorList>
            <person name="Goeker M."/>
        </authorList>
    </citation>
    <scope>NUCLEOTIDE SEQUENCE</scope>
    <source>
        <strain evidence="3">DSM 43935</strain>
    </source>
</reference>
<dbReference type="EMBL" id="JAMTCK010000023">
    <property type="protein sequence ID" value="MCP2170031.1"/>
    <property type="molecule type" value="Genomic_DNA"/>
</dbReference>
<evidence type="ECO:0000256" key="1">
    <source>
        <dbReference type="SAM" id="MobiDB-lite"/>
    </source>
</evidence>
<keyword evidence="4" id="KW-1185">Reference proteome</keyword>
<evidence type="ECO:0000313" key="4">
    <source>
        <dbReference type="Proteomes" id="UP001206128"/>
    </source>
</evidence>
<dbReference type="RefSeq" id="WP_253779719.1">
    <property type="nucleotide sequence ID" value="NZ_JAMTCK010000023.1"/>
</dbReference>
<protein>
    <submittedName>
        <fullName evidence="3">SMI1 / KNR4 family (SUKH-1)</fullName>
    </submittedName>
</protein>
<organism evidence="3 4">
    <name type="scientific">Goodfellowiella coeruleoviolacea</name>
    <dbReference type="NCBI Taxonomy" id="334858"/>
    <lineage>
        <taxon>Bacteria</taxon>
        <taxon>Bacillati</taxon>
        <taxon>Actinomycetota</taxon>
        <taxon>Actinomycetes</taxon>
        <taxon>Pseudonocardiales</taxon>
        <taxon>Pseudonocardiaceae</taxon>
        <taxon>Goodfellowiella</taxon>
    </lineage>
</organism>
<feature type="domain" description="Knr4/Smi1-like" evidence="2">
    <location>
        <begin position="174"/>
        <end position="322"/>
    </location>
</feature>
<dbReference type="SUPFAM" id="SSF160631">
    <property type="entry name" value="SMI1/KNR4-like"/>
    <property type="match status" value="1"/>
</dbReference>
<gene>
    <name evidence="3" type="ORF">LX83_006919</name>
</gene>
<sequence length="550" mass="60167">MPNSQHTEIAATVQRMADGLAAKAPKDWRRAVVRAFATEYGQEFHRVWYALANGRDRLVDTAAAPWTELSELADRVRTSTPVAIELVVHASGEFEALIAAGLSRRVGEGRRVGEATSVQCVLTPGVLPERRGDEQPGPTNPTQAGDPAEAVQLFHEYLRLRAEILGRADDLPAPLAPEVRQRLEQDLGVALPEDLRALYALANGDDNLGLLVGHPWSALQDVVGIHTNDRWWVTDDDGDRVFAATGLQPDSVVCDADPPHRVRRSLDRPGWVPFAISTGGDFLAVDMDPTRDGRPGQVIRIGLHHDDGPSYLADSVTTLLRWHVEALRRGDYEHYEDGDNQYLEVTSADLARWADSRRDRQYHQVRLTGPDASLARLDPVTQVLTVTDGGAVDLDPVRRAPNLWQVRLVDCASTDLTPLRELPVEVLDLGVRTVDLAPLAGHPTLRVLVLRGASGVDLAPLRGLPSLFGLDLSGADVHDIAAVADLPGLRQLTLRPDQWRELSARTDRLPALAAADLTGDPSPQEIVAWLTRLGAADRVQHHVGRLTPRD</sequence>
<comment type="caution">
    <text evidence="3">The sequence shown here is derived from an EMBL/GenBank/DDBJ whole genome shotgun (WGS) entry which is preliminary data.</text>
</comment>
<dbReference type="PANTHER" id="PTHR47432:SF1">
    <property type="entry name" value="CELL WALL ASSEMBLY REGULATOR SMI1"/>
    <property type="match status" value="1"/>
</dbReference>
<dbReference type="Proteomes" id="UP001206128">
    <property type="component" value="Unassembled WGS sequence"/>
</dbReference>
<evidence type="ECO:0000259" key="2">
    <source>
        <dbReference type="SMART" id="SM00860"/>
    </source>
</evidence>
<accession>A0AAE3KJ95</accession>
<dbReference type="InterPro" id="IPR032675">
    <property type="entry name" value="LRR_dom_sf"/>
</dbReference>
<proteinExistence type="predicted"/>
<dbReference type="InterPro" id="IPR051873">
    <property type="entry name" value="KNR4/SMI1_regulator"/>
</dbReference>
<dbReference type="Gene3D" id="3.80.10.10">
    <property type="entry name" value="Ribonuclease Inhibitor"/>
    <property type="match status" value="1"/>
</dbReference>
<name>A0AAE3KJ95_9PSEU</name>
<dbReference type="Pfam" id="PF09346">
    <property type="entry name" value="SMI1_KNR4"/>
    <property type="match status" value="1"/>
</dbReference>
<feature type="region of interest" description="Disordered" evidence="1">
    <location>
        <begin position="126"/>
        <end position="146"/>
    </location>
</feature>
<dbReference type="InterPro" id="IPR037883">
    <property type="entry name" value="Knr4/Smi1-like_sf"/>
</dbReference>